<feature type="transmembrane region" description="Helical" evidence="1">
    <location>
        <begin position="65"/>
        <end position="83"/>
    </location>
</feature>
<organism evidence="2 3">
    <name type="scientific">Lutimonas vermicola</name>
    <dbReference type="NCBI Taxonomy" id="414288"/>
    <lineage>
        <taxon>Bacteria</taxon>
        <taxon>Pseudomonadati</taxon>
        <taxon>Bacteroidota</taxon>
        <taxon>Flavobacteriia</taxon>
        <taxon>Flavobacteriales</taxon>
        <taxon>Flavobacteriaceae</taxon>
        <taxon>Lutimonas</taxon>
    </lineage>
</organism>
<proteinExistence type="predicted"/>
<name>A0ABU9L1S0_9FLAO</name>
<evidence type="ECO:0000313" key="2">
    <source>
        <dbReference type="EMBL" id="MEL4455609.1"/>
    </source>
</evidence>
<dbReference type="EMBL" id="JBCDNA010000001">
    <property type="protein sequence ID" value="MEL4455609.1"/>
    <property type="molecule type" value="Genomic_DNA"/>
</dbReference>
<dbReference type="RefSeq" id="WP_342159470.1">
    <property type="nucleotide sequence ID" value="NZ_JBCDNA010000001.1"/>
</dbReference>
<reference evidence="2 3" key="1">
    <citation type="submission" date="2024-04" db="EMBL/GenBank/DDBJ databases">
        <title>whole genome sequencing of Lutimonas vermicola strain IMCC1616.</title>
        <authorList>
            <person name="Bae S.S."/>
        </authorList>
    </citation>
    <scope>NUCLEOTIDE SEQUENCE [LARGE SCALE GENOMIC DNA]</scope>
    <source>
        <strain evidence="2 3">IMCC1616</strain>
    </source>
</reference>
<feature type="transmembrane region" description="Helical" evidence="1">
    <location>
        <begin position="319"/>
        <end position="340"/>
    </location>
</feature>
<feature type="transmembrane region" description="Helical" evidence="1">
    <location>
        <begin position="36"/>
        <end position="58"/>
    </location>
</feature>
<protein>
    <recommendedName>
        <fullName evidence="4">Polysaccharide chain length determinant N-terminal domain-containing protein</fullName>
    </recommendedName>
</protein>
<gene>
    <name evidence="2" type="ORF">AABB81_06855</name>
</gene>
<keyword evidence="1" id="KW-0472">Membrane</keyword>
<keyword evidence="1" id="KW-0812">Transmembrane</keyword>
<evidence type="ECO:0000313" key="3">
    <source>
        <dbReference type="Proteomes" id="UP001474120"/>
    </source>
</evidence>
<evidence type="ECO:0000256" key="1">
    <source>
        <dbReference type="SAM" id="Phobius"/>
    </source>
</evidence>
<evidence type="ECO:0008006" key="4">
    <source>
        <dbReference type="Google" id="ProtNLM"/>
    </source>
</evidence>
<keyword evidence="1" id="KW-1133">Transmembrane helix</keyword>
<accession>A0ABU9L1S0</accession>
<comment type="caution">
    <text evidence="2">The sequence shown here is derived from an EMBL/GenBank/DDBJ whole genome shotgun (WGS) entry which is preliminary data.</text>
</comment>
<sequence>MKKDKLGVNENTQETKEDDVDIGQLFVLIGKGITNFINFIIFLFKTVFEWFLLLLLFIRSNLNKMLLAALVGGCIGAIYQYVIKDVQYESSMTVEPNFGSTVQLYKNIEYYLSLVKQDDLERLASSLNISQEEAENVSWIEVEPYSNENQLLLSYKSFISELDSNAVKHIKYKTFASEQPIESFRYHIVRVTSKDKFIFKKLESPIINSVISNSYYDKVKNTAYNNLIRKKSALESSMLELDSLRNLYKQVMLAESVKENSGTNIFMSETGGGTKEVDIFDKYMVMNEELIEVNKQLTAENEVINVVSSFNAVGMKVQIWYKNFAVIGLIGGFVFMFLIISIRKLDQHLLTYKNQRSNH</sequence>
<dbReference type="Proteomes" id="UP001474120">
    <property type="component" value="Unassembled WGS sequence"/>
</dbReference>
<keyword evidence="3" id="KW-1185">Reference proteome</keyword>